<dbReference type="EMBL" id="BARW01027062">
    <property type="protein sequence ID" value="GAJ12283.1"/>
    <property type="molecule type" value="Genomic_DNA"/>
</dbReference>
<proteinExistence type="predicted"/>
<name>X1U3X4_9ZZZZ</name>
<sequence length="120" mass="13691">MLKLYKKVSHDTSFLILILKNKQNESNLNTIITVELIILEPKELAKLALELIQDNRKEEILSLIIDPFTEEKEKLQALINVQIQMKEIGGGFPPVGKQIRTISEIINFTEVATKYSLEKG</sequence>
<dbReference type="AlphaFoldDB" id="X1U3X4"/>
<comment type="caution">
    <text evidence="1">The sequence shown here is derived from an EMBL/GenBank/DDBJ whole genome shotgun (WGS) entry which is preliminary data.</text>
</comment>
<reference evidence="1" key="1">
    <citation type="journal article" date="2014" name="Front. Microbiol.">
        <title>High frequency of phylogenetically diverse reductive dehalogenase-homologous genes in deep subseafloor sedimentary metagenomes.</title>
        <authorList>
            <person name="Kawai M."/>
            <person name="Futagami T."/>
            <person name="Toyoda A."/>
            <person name="Takaki Y."/>
            <person name="Nishi S."/>
            <person name="Hori S."/>
            <person name="Arai W."/>
            <person name="Tsubouchi T."/>
            <person name="Morono Y."/>
            <person name="Uchiyama I."/>
            <person name="Ito T."/>
            <person name="Fujiyama A."/>
            <person name="Inagaki F."/>
            <person name="Takami H."/>
        </authorList>
    </citation>
    <scope>NUCLEOTIDE SEQUENCE</scope>
    <source>
        <strain evidence="1">Expedition CK06-06</strain>
    </source>
</reference>
<organism evidence="1">
    <name type="scientific">marine sediment metagenome</name>
    <dbReference type="NCBI Taxonomy" id="412755"/>
    <lineage>
        <taxon>unclassified sequences</taxon>
        <taxon>metagenomes</taxon>
        <taxon>ecological metagenomes</taxon>
    </lineage>
</organism>
<protein>
    <submittedName>
        <fullName evidence="1">Uncharacterized protein</fullName>
    </submittedName>
</protein>
<evidence type="ECO:0000313" key="1">
    <source>
        <dbReference type="EMBL" id="GAJ12283.1"/>
    </source>
</evidence>
<accession>X1U3X4</accession>
<feature type="non-terminal residue" evidence="1">
    <location>
        <position position="120"/>
    </location>
</feature>
<gene>
    <name evidence="1" type="ORF">S12H4_43994</name>
</gene>